<comment type="caution">
    <text evidence="2">The sequence shown here is derived from an EMBL/GenBank/DDBJ whole genome shotgun (WGS) entry which is preliminary data.</text>
</comment>
<evidence type="ECO:0000256" key="1">
    <source>
        <dbReference type="SAM" id="Phobius"/>
    </source>
</evidence>
<dbReference type="Proteomes" id="UP001219518">
    <property type="component" value="Unassembled WGS sequence"/>
</dbReference>
<feature type="transmembrane region" description="Helical" evidence="1">
    <location>
        <begin position="20"/>
        <end position="40"/>
    </location>
</feature>
<evidence type="ECO:0000313" key="3">
    <source>
        <dbReference type="Proteomes" id="UP001219518"/>
    </source>
</evidence>
<gene>
    <name evidence="2" type="ORF">KUF71_018689</name>
</gene>
<organism evidence="2 3">
    <name type="scientific">Frankliniella fusca</name>
    <dbReference type="NCBI Taxonomy" id="407009"/>
    <lineage>
        <taxon>Eukaryota</taxon>
        <taxon>Metazoa</taxon>
        <taxon>Ecdysozoa</taxon>
        <taxon>Arthropoda</taxon>
        <taxon>Hexapoda</taxon>
        <taxon>Insecta</taxon>
        <taxon>Pterygota</taxon>
        <taxon>Neoptera</taxon>
        <taxon>Paraneoptera</taxon>
        <taxon>Thysanoptera</taxon>
        <taxon>Terebrantia</taxon>
        <taxon>Thripoidea</taxon>
        <taxon>Thripidae</taxon>
        <taxon>Frankliniella</taxon>
    </lineage>
</organism>
<dbReference type="AlphaFoldDB" id="A0AAE1GSX1"/>
<keyword evidence="1" id="KW-0812">Transmembrane</keyword>
<reference evidence="2" key="1">
    <citation type="submission" date="2021-07" db="EMBL/GenBank/DDBJ databases">
        <authorList>
            <person name="Catto M.A."/>
            <person name="Jacobson A."/>
            <person name="Kennedy G."/>
            <person name="Labadie P."/>
            <person name="Hunt B.G."/>
            <person name="Srinivasan R."/>
        </authorList>
    </citation>
    <scope>NUCLEOTIDE SEQUENCE</scope>
    <source>
        <strain evidence="2">PL_HMW_Pooled</strain>
        <tissue evidence="2">Head</tissue>
    </source>
</reference>
<keyword evidence="1" id="KW-0472">Membrane</keyword>
<accession>A0AAE1GSX1</accession>
<proteinExistence type="predicted"/>
<keyword evidence="2" id="KW-0675">Receptor</keyword>
<protein>
    <submittedName>
        <fullName evidence="2">Gustatory and pheromone receptor 32a</fullName>
    </submittedName>
</protein>
<sequence length="50" mass="5510">MQETRFGALNLIHFDMSTMTAILASFTTYLAVLNQFSAIIQATKKGSLLT</sequence>
<keyword evidence="1" id="KW-1133">Transmembrane helix</keyword>
<reference evidence="2" key="2">
    <citation type="journal article" date="2023" name="BMC Genomics">
        <title>Pest status, molecular evolution, and epigenetic factors derived from the genome assembly of Frankliniella fusca, a thysanopteran phytovirus vector.</title>
        <authorList>
            <person name="Catto M.A."/>
            <person name="Labadie P.E."/>
            <person name="Jacobson A.L."/>
            <person name="Kennedy G.G."/>
            <person name="Srinivasan R."/>
            <person name="Hunt B.G."/>
        </authorList>
    </citation>
    <scope>NUCLEOTIDE SEQUENCE</scope>
    <source>
        <strain evidence="2">PL_HMW_Pooled</strain>
    </source>
</reference>
<evidence type="ECO:0000313" key="2">
    <source>
        <dbReference type="EMBL" id="KAK3908176.1"/>
    </source>
</evidence>
<name>A0AAE1GSX1_9NEOP</name>
<dbReference type="EMBL" id="JAHWGI010000033">
    <property type="protein sequence ID" value="KAK3908176.1"/>
    <property type="molecule type" value="Genomic_DNA"/>
</dbReference>
<keyword evidence="3" id="KW-1185">Reference proteome</keyword>